<dbReference type="InterPro" id="IPR004330">
    <property type="entry name" value="FAR1_DNA_bnd_dom"/>
</dbReference>
<dbReference type="EMBL" id="JADBGQ010000001">
    <property type="protein sequence ID" value="KAG5415515.1"/>
    <property type="molecule type" value="Genomic_DNA"/>
</dbReference>
<feature type="region of interest" description="Disordered" evidence="7">
    <location>
        <begin position="627"/>
        <end position="647"/>
    </location>
</feature>
<evidence type="ECO:0000256" key="5">
    <source>
        <dbReference type="PROSITE-ProRule" id="PRU00325"/>
    </source>
</evidence>
<name>A0ABQ7NXE4_BRACM</name>
<accession>A0ABQ7NXE4</accession>
<keyword evidence="2 6" id="KW-0479">Metal-binding</keyword>
<feature type="region of interest" description="Disordered" evidence="7">
    <location>
        <begin position="486"/>
        <end position="546"/>
    </location>
</feature>
<dbReference type="InterPro" id="IPR007527">
    <property type="entry name" value="Znf_SWIM"/>
</dbReference>
<keyword evidence="4 6" id="KW-0862">Zinc</keyword>
<keyword evidence="3 5" id="KW-0863">Zinc-finger</keyword>
<reference evidence="9 10" key="1">
    <citation type="submission" date="2021-03" db="EMBL/GenBank/DDBJ databases">
        <authorList>
            <person name="King G.J."/>
            <person name="Bancroft I."/>
            <person name="Baten A."/>
            <person name="Bloomfield J."/>
            <person name="Borpatragohain P."/>
            <person name="He Z."/>
            <person name="Irish N."/>
            <person name="Irwin J."/>
            <person name="Liu K."/>
            <person name="Mauleon R.P."/>
            <person name="Moore J."/>
            <person name="Morris R."/>
            <person name="Ostergaard L."/>
            <person name="Wang B."/>
            <person name="Wells R."/>
        </authorList>
    </citation>
    <scope>NUCLEOTIDE SEQUENCE [LARGE SCALE GENOMIC DNA]</scope>
    <source>
        <strain evidence="9">R-o-18</strain>
        <tissue evidence="9">Leaf</tissue>
    </source>
</reference>
<sequence>MDIDLRLHSGDQGDDSVRGLDNVLHNSDIDIGKIEEDVLAVTTGELVDYAETVNLEPLNGMEFDSHGEAYAFYQEYSRAIGFNTAIQNSRRSKTTREFIDAKFACSRYGTKREYENKSCNRPRARQSKQDHPENHMAGGCRRTCAKTDCKASMHVKRRSNGKWVIHSFVREHNHELVPAQAVTEQARRIYAAMAKQFAEYKTVVGLKSDAKSLGRNFARRWWKILAKFGLKEDQWMQSLYEDRRKWAPTYMTDVLLAGMSSSQRGDSVNAFLDKYLHKKTSVQEFVKLYDTILQDRFEEEAKADSETLNKQPTMKSPSPFEKSVSEVYTPAVFKKFQVEVLGAIACSPREENRDGTCSTFRVQDFENSQEFVVTWNQAKAEVSCICRLFEYKGYLCRHTLNVLQCCHLSSVPSQYILKRWTKDARSRQFSGEAPPQLQTRMQRYNDLCQRALKLSEEASCSQESYNVAFLAIEEALRNCAGVNRSLPDTASSPTQGLVSVEEDNQSRSAGGKTSKKKNPTKKRKVSSEQEVMPQVATPESLQQMDKLSPRTVGIESYYGTQQSVQTMVQLDLMGGPNRDNFYGNQQTMQGLRQLNSIAPSYDSYYTAQQGIHGQGVDFFRPPNFSYDIRDDPNVRTTQLHEDAPRHS</sequence>
<evidence type="ECO:0000259" key="8">
    <source>
        <dbReference type="PROSITE" id="PS50966"/>
    </source>
</evidence>
<comment type="function">
    <text evidence="6">Putative transcription activator involved in regulating light control of development.</text>
</comment>
<proteinExistence type="inferred from homology"/>
<dbReference type="InterPro" id="IPR006564">
    <property type="entry name" value="Znf_PMZ"/>
</dbReference>
<evidence type="ECO:0000313" key="9">
    <source>
        <dbReference type="EMBL" id="KAG5415515.1"/>
    </source>
</evidence>
<evidence type="ECO:0000256" key="1">
    <source>
        <dbReference type="ARBA" id="ARBA00005889"/>
    </source>
</evidence>
<evidence type="ECO:0000256" key="4">
    <source>
        <dbReference type="ARBA" id="ARBA00022833"/>
    </source>
</evidence>
<keyword evidence="10" id="KW-1185">Reference proteome</keyword>
<feature type="domain" description="SWIM-type" evidence="8">
    <location>
        <begin position="371"/>
        <end position="407"/>
    </location>
</feature>
<comment type="subcellular location">
    <subcellularLocation>
        <location evidence="6">Nucleus</location>
    </subcellularLocation>
</comment>
<dbReference type="InterPro" id="IPR031052">
    <property type="entry name" value="FHY3/FAR1"/>
</dbReference>
<feature type="compositionally biased region" description="Polar residues" evidence="7">
    <location>
        <begin position="486"/>
        <end position="497"/>
    </location>
</feature>
<comment type="caution">
    <text evidence="9">The sequence shown here is derived from an EMBL/GenBank/DDBJ whole genome shotgun (WGS) entry which is preliminary data.</text>
</comment>
<comment type="similarity">
    <text evidence="1 6">Belongs to the FHY3/FAR1 family.</text>
</comment>
<organism evidence="9 10">
    <name type="scientific">Brassica rapa subsp. trilocularis</name>
    <dbReference type="NCBI Taxonomy" id="1813537"/>
    <lineage>
        <taxon>Eukaryota</taxon>
        <taxon>Viridiplantae</taxon>
        <taxon>Streptophyta</taxon>
        <taxon>Embryophyta</taxon>
        <taxon>Tracheophyta</taxon>
        <taxon>Spermatophyta</taxon>
        <taxon>Magnoliopsida</taxon>
        <taxon>eudicotyledons</taxon>
        <taxon>Gunneridae</taxon>
        <taxon>Pentapetalae</taxon>
        <taxon>rosids</taxon>
        <taxon>malvids</taxon>
        <taxon>Brassicales</taxon>
        <taxon>Brassicaceae</taxon>
        <taxon>Brassiceae</taxon>
        <taxon>Brassica</taxon>
    </lineage>
</organism>
<dbReference type="PANTHER" id="PTHR31669">
    <property type="entry name" value="PROTEIN FAR1-RELATED SEQUENCE 10-RELATED"/>
    <property type="match status" value="1"/>
</dbReference>
<dbReference type="PANTHER" id="PTHR31669:SF161">
    <property type="entry name" value="PROTEIN FAR-RED ELONGATED HYPOCOTYL 3"/>
    <property type="match status" value="1"/>
</dbReference>
<protein>
    <recommendedName>
        <fullName evidence="6">Protein FAR1-RELATED SEQUENCE</fullName>
    </recommendedName>
</protein>
<dbReference type="Pfam" id="PF04434">
    <property type="entry name" value="SWIM"/>
    <property type="match status" value="1"/>
</dbReference>
<evidence type="ECO:0000256" key="3">
    <source>
        <dbReference type="ARBA" id="ARBA00022771"/>
    </source>
</evidence>
<dbReference type="SMART" id="SM00575">
    <property type="entry name" value="ZnF_PMZ"/>
    <property type="match status" value="1"/>
</dbReference>
<evidence type="ECO:0000256" key="2">
    <source>
        <dbReference type="ARBA" id="ARBA00022723"/>
    </source>
</evidence>
<dbReference type="Proteomes" id="UP000823674">
    <property type="component" value="Chromosome A01"/>
</dbReference>
<gene>
    <name evidence="9" type="primary">A01p044330.1_BraROA</name>
    <name evidence="9" type="ORF">IGI04_003082</name>
</gene>
<feature type="region of interest" description="Disordered" evidence="7">
    <location>
        <begin position="115"/>
        <end position="138"/>
    </location>
</feature>
<evidence type="ECO:0000313" key="10">
    <source>
        <dbReference type="Proteomes" id="UP000823674"/>
    </source>
</evidence>
<dbReference type="PROSITE" id="PS50966">
    <property type="entry name" value="ZF_SWIM"/>
    <property type="match status" value="1"/>
</dbReference>
<keyword evidence="6" id="KW-0539">Nucleus</keyword>
<feature type="compositionally biased region" description="Basic residues" evidence="7">
    <location>
        <begin position="513"/>
        <end position="524"/>
    </location>
</feature>
<evidence type="ECO:0000256" key="6">
    <source>
        <dbReference type="RuleBase" id="RU367018"/>
    </source>
</evidence>
<dbReference type="Pfam" id="PF03101">
    <property type="entry name" value="FAR1"/>
    <property type="match status" value="1"/>
</dbReference>
<evidence type="ECO:0000256" key="7">
    <source>
        <dbReference type="SAM" id="MobiDB-lite"/>
    </source>
</evidence>